<proteinExistence type="predicted"/>
<sequence length="73" mass="7510">MTNSLAEEGMASKYLCHQNALLMAAIDAGAIGDAEKLLTKCGESASAVVNVPCGRLLVTALQLAAAQGKYENV</sequence>
<dbReference type="InParanoid" id="A0A6L2PT93"/>
<reference evidence="2" key="1">
    <citation type="submission" date="2020-01" db="EMBL/GenBank/DDBJ databases">
        <title>Draft genome sequence of the Termite Coptotermes fromosanus.</title>
        <authorList>
            <person name="Itakura S."/>
            <person name="Yosikawa Y."/>
            <person name="Umezawa K."/>
        </authorList>
    </citation>
    <scope>NUCLEOTIDE SEQUENCE [LARGE SCALE GENOMIC DNA]</scope>
</reference>
<keyword evidence="2" id="KW-1185">Reference proteome</keyword>
<evidence type="ECO:0000313" key="2">
    <source>
        <dbReference type="Proteomes" id="UP000502823"/>
    </source>
</evidence>
<dbReference type="AlphaFoldDB" id="A0A6L2PT93"/>
<protein>
    <submittedName>
        <fullName evidence="1">Uncharacterized protein</fullName>
    </submittedName>
</protein>
<accession>A0A6L2PT93</accession>
<dbReference type="Proteomes" id="UP000502823">
    <property type="component" value="Unassembled WGS sequence"/>
</dbReference>
<dbReference type="EMBL" id="BLKM01000586">
    <property type="protein sequence ID" value="GFG35831.1"/>
    <property type="molecule type" value="Genomic_DNA"/>
</dbReference>
<gene>
    <name evidence="1" type="ORF">Cfor_07250</name>
</gene>
<comment type="caution">
    <text evidence="1">The sequence shown here is derived from an EMBL/GenBank/DDBJ whole genome shotgun (WGS) entry which is preliminary data.</text>
</comment>
<name>A0A6L2PT93_COPFO</name>
<organism evidence="1 2">
    <name type="scientific">Coptotermes formosanus</name>
    <name type="common">Formosan subterranean termite</name>
    <dbReference type="NCBI Taxonomy" id="36987"/>
    <lineage>
        <taxon>Eukaryota</taxon>
        <taxon>Metazoa</taxon>
        <taxon>Ecdysozoa</taxon>
        <taxon>Arthropoda</taxon>
        <taxon>Hexapoda</taxon>
        <taxon>Insecta</taxon>
        <taxon>Pterygota</taxon>
        <taxon>Neoptera</taxon>
        <taxon>Polyneoptera</taxon>
        <taxon>Dictyoptera</taxon>
        <taxon>Blattodea</taxon>
        <taxon>Blattoidea</taxon>
        <taxon>Termitoidae</taxon>
        <taxon>Rhinotermitidae</taxon>
        <taxon>Coptotermes</taxon>
    </lineage>
</organism>
<evidence type="ECO:0000313" key="1">
    <source>
        <dbReference type="EMBL" id="GFG35831.1"/>
    </source>
</evidence>